<reference evidence="2 3" key="1">
    <citation type="journal article" date="2009" name="Genome Biol.">
        <title>Comparative genome and phenotypic analysis of Clostridium difficile 027 strains provides insight into the evolution of a hypervirulent bacterium.</title>
        <authorList>
            <person name="Stabler R.A."/>
            <person name="He M."/>
            <person name="Dawson L."/>
            <person name="Martin M."/>
            <person name="Valiente E."/>
            <person name="Corton C."/>
            <person name="Lawley T.D."/>
            <person name="Sebaihia M."/>
            <person name="Quail M.A."/>
            <person name="Rose G."/>
            <person name="Gerding D.N."/>
            <person name="Gibert M."/>
            <person name="Popoff M.R."/>
            <person name="Parkhill J."/>
            <person name="Dougan G."/>
            <person name="Wren B.W."/>
        </authorList>
    </citation>
    <scope>NUCLEOTIDE SEQUENCE [LARGE SCALE GENOMIC DNA]</scope>
    <source>
        <strain evidence="2 3">CD196</strain>
    </source>
</reference>
<dbReference type="EMBL" id="FN538970">
    <property type="protein sequence ID" value="CBA65200.1"/>
    <property type="molecule type" value="Genomic_DNA"/>
</dbReference>
<sequence>MNMRKNKYKQLGGIFMDNVGSLLYFLFNFFLYGFIGWIIENLYSYYKQGHFQEDGFLNGPFKPMYAIAMSIIIEVSRFIDPNNIFALLLLCLVVPTVVEYITGILMKVYFNKVYWDYSDYKYNSRGIVCLKFSVYWTILTFIGVRYFQVYIVDSLYSLIIPYWPILVTILLVTLFVDEILTIKFLRGNKDIVER</sequence>
<dbReference type="AlphaFoldDB" id="A0A0H3N6J0"/>
<dbReference type="InterPro" id="IPR010540">
    <property type="entry name" value="CmpB_TMEM229"/>
</dbReference>
<accession>A0A0H3N6J0</accession>
<dbReference type="Proteomes" id="UP000002068">
    <property type="component" value="Chromosome"/>
</dbReference>
<feature type="transmembrane region" description="Helical" evidence="1">
    <location>
        <begin position="84"/>
        <end position="106"/>
    </location>
</feature>
<feature type="transmembrane region" description="Helical" evidence="1">
    <location>
        <begin position="154"/>
        <end position="176"/>
    </location>
</feature>
<feature type="transmembrane region" description="Helical" evidence="1">
    <location>
        <begin position="21"/>
        <end position="39"/>
    </location>
</feature>
<evidence type="ECO:0000256" key="1">
    <source>
        <dbReference type="SAM" id="Phobius"/>
    </source>
</evidence>
<dbReference type="HOGENOM" id="CLU_055257_4_0_9"/>
<feature type="transmembrane region" description="Helical" evidence="1">
    <location>
        <begin position="127"/>
        <end position="148"/>
    </location>
</feature>
<keyword evidence="1" id="KW-1133">Transmembrane helix</keyword>
<proteinExistence type="predicted"/>
<dbReference type="Pfam" id="PF06541">
    <property type="entry name" value="ABC_trans_CmpB"/>
    <property type="match status" value="1"/>
</dbReference>
<dbReference type="KEGG" id="cdc:CD196_2700"/>
<gene>
    <name evidence="2" type="ordered locus">CD196_2700</name>
</gene>
<evidence type="ECO:0000313" key="2">
    <source>
        <dbReference type="EMBL" id="CBA65200.1"/>
    </source>
</evidence>
<protein>
    <submittedName>
        <fullName evidence="2">Membrane protein</fullName>
    </submittedName>
</protein>
<organism evidence="2 3">
    <name type="scientific">Clostridioides difficile (strain CD196)</name>
    <name type="common">Peptoclostridium difficile</name>
    <dbReference type="NCBI Taxonomy" id="645462"/>
    <lineage>
        <taxon>Bacteria</taxon>
        <taxon>Bacillati</taxon>
        <taxon>Bacillota</taxon>
        <taxon>Clostridia</taxon>
        <taxon>Peptostreptococcales</taxon>
        <taxon>Peptostreptococcaceae</taxon>
        <taxon>Clostridioides</taxon>
    </lineage>
</organism>
<evidence type="ECO:0000313" key="3">
    <source>
        <dbReference type="Proteomes" id="UP000002068"/>
    </source>
</evidence>
<keyword evidence="1" id="KW-0812">Transmembrane</keyword>
<name>A0A0H3N6J0_CLODC</name>
<keyword evidence="1" id="KW-0472">Membrane</keyword>